<dbReference type="Gene3D" id="3.75.10.10">
    <property type="entry name" value="L-arginine/glycine Amidinotransferase, Chain A"/>
    <property type="match status" value="1"/>
</dbReference>
<evidence type="ECO:0000256" key="1">
    <source>
        <dbReference type="ARBA" id="ARBA00022801"/>
    </source>
</evidence>
<dbReference type="InterPro" id="IPR003010">
    <property type="entry name" value="C-N_Hydrolase"/>
</dbReference>
<protein>
    <submittedName>
        <fullName evidence="3">Peptidyl-arginine deiminase</fullName>
    </submittedName>
</protein>
<dbReference type="InterPro" id="IPR007466">
    <property type="entry name" value="Peptidyl-Arg-deiminase_porph"/>
</dbReference>
<dbReference type="Pfam" id="PF04371">
    <property type="entry name" value="PAD_porph"/>
    <property type="match status" value="1"/>
</dbReference>
<dbReference type="SUPFAM" id="SSF55909">
    <property type="entry name" value="Pentein"/>
    <property type="match status" value="1"/>
</dbReference>
<gene>
    <name evidence="3" type="ORF">HL657_06355</name>
</gene>
<evidence type="ECO:0000259" key="2">
    <source>
        <dbReference type="PROSITE" id="PS50263"/>
    </source>
</evidence>
<comment type="caution">
    <text evidence="3">The sequence shown here is derived from an EMBL/GenBank/DDBJ whole genome shotgun (WGS) entry which is preliminary data.</text>
</comment>
<dbReference type="RefSeq" id="WP_317295982.1">
    <property type="nucleotide sequence ID" value="NZ_JABFFQ010000003.1"/>
</dbReference>
<organism evidence="3 4">
    <name type="scientific">Methanoculleus nereidis</name>
    <dbReference type="NCBI Taxonomy" id="2735141"/>
    <lineage>
        <taxon>Archaea</taxon>
        <taxon>Methanobacteriati</taxon>
        <taxon>Methanobacteriota</taxon>
        <taxon>Stenosarchaea group</taxon>
        <taxon>Methanomicrobia</taxon>
        <taxon>Methanomicrobiales</taxon>
        <taxon>Methanomicrobiaceae</taxon>
        <taxon>Methanoculleus</taxon>
    </lineage>
</organism>
<evidence type="ECO:0000313" key="3">
    <source>
        <dbReference type="EMBL" id="MDV4342800.1"/>
    </source>
</evidence>
<dbReference type="SUPFAM" id="SSF56317">
    <property type="entry name" value="Carbon-nitrogen hydrolase"/>
    <property type="match status" value="1"/>
</dbReference>
<accession>A0ABU3Z1W2</accession>
<dbReference type="Proteomes" id="UP001273768">
    <property type="component" value="Unassembled WGS sequence"/>
</dbReference>
<sequence>MSTQTIGLIQTAVSEDADRNLEHTLEAARAAIAKGARILCLQELYRARYFPQYENTDASLYAETVPGPSTEAFSALAREHGVVIVVPIYERTASGEHYNTAVVIDADGRLLPAYRKVHIPYDPLFYEKNYFRPGDRYRVYDTRYGRIAVLICYDQWFPEAARAVALQGAEIIIYPTAIGRIIGEEPPEGDWREAWETVQRGHAIANSVHVAAVNRVGDEGDIRFFGSSFVADAFGNVLARASETAEEVLVVEVDLAGNEAVREGWGFFSNRRPETYRALTRRFLPGKTPQALGYRMPAEWEPHDAVWLAWPHDRETFPDLAAVERAYVEIVAALRGSEAVDLLVTDEKMQIRVKAMLEEEGIDTGGIRFHLADYADVWFRDYGPTFLVNPKTGSLAMVNWTFNAWGEKYTELMGDTRIPLAMNREMELPLFTPGIVLEGGSVEVNGCGTVITTEACLLNPNRNPHLSREEVEAYLEAYLGAGHVIWLKQGIAGDDTDGHVDDIVRFVDERTVLCAVEENEDDENYAVLQENLAILRSSTDQDGNPLRVVPLPMPGRVGGAKRLPASYANFYIGNSVVLVPVFKHPNDEVAIKRVQGFFPDREVIGIDCTAMVDGLGAIHCISQQQPSAGEAGARPEQ</sequence>
<dbReference type="InterPro" id="IPR036526">
    <property type="entry name" value="C-N_Hydrolase_sf"/>
</dbReference>
<dbReference type="Gene3D" id="3.60.110.10">
    <property type="entry name" value="Carbon-nitrogen hydrolase"/>
    <property type="match status" value="1"/>
</dbReference>
<dbReference type="CDD" id="cd07573">
    <property type="entry name" value="CPA"/>
    <property type="match status" value="1"/>
</dbReference>
<dbReference type="Pfam" id="PF00795">
    <property type="entry name" value="CN_hydrolase"/>
    <property type="match status" value="1"/>
</dbReference>
<name>A0ABU3Z1W2_9EURY</name>
<keyword evidence="1" id="KW-0378">Hydrolase</keyword>
<reference evidence="3 4" key="1">
    <citation type="submission" date="2020-05" db="EMBL/GenBank/DDBJ databases">
        <title>Isolation and characterization of methanoarchaea from a cold seep at offshore SW Taiwan.</title>
        <authorList>
            <person name="Chen Y.-W."/>
            <person name="Chen S.-C."/>
            <person name="Lai M.-C."/>
        </authorList>
    </citation>
    <scope>NUCLEOTIDE SEQUENCE [LARGE SCALE GENOMIC DNA]</scope>
    <source>
        <strain evidence="3 4">YWC-01</strain>
    </source>
</reference>
<dbReference type="PANTHER" id="PTHR31377:SF0">
    <property type="entry name" value="AGMATINE DEIMINASE-RELATED"/>
    <property type="match status" value="1"/>
</dbReference>
<evidence type="ECO:0000313" key="4">
    <source>
        <dbReference type="Proteomes" id="UP001273768"/>
    </source>
</evidence>
<dbReference type="PROSITE" id="PS50263">
    <property type="entry name" value="CN_HYDROLASE"/>
    <property type="match status" value="1"/>
</dbReference>
<feature type="domain" description="CN hydrolase" evidence="2">
    <location>
        <begin position="4"/>
        <end position="255"/>
    </location>
</feature>
<proteinExistence type="predicted"/>
<dbReference type="EMBL" id="JABFFQ010000003">
    <property type="protein sequence ID" value="MDV4342800.1"/>
    <property type="molecule type" value="Genomic_DNA"/>
</dbReference>
<dbReference type="PANTHER" id="PTHR31377">
    <property type="entry name" value="AGMATINE DEIMINASE-RELATED"/>
    <property type="match status" value="1"/>
</dbReference>
<keyword evidence="4" id="KW-1185">Reference proteome</keyword>